<organism evidence="2 3">
    <name type="scientific">Monosporascus ibericus</name>
    <dbReference type="NCBI Taxonomy" id="155417"/>
    <lineage>
        <taxon>Eukaryota</taxon>
        <taxon>Fungi</taxon>
        <taxon>Dikarya</taxon>
        <taxon>Ascomycota</taxon>
        <taxon>Pezizomycotina</taxon>
        <taxon>Sordariomycetes</taxon>
        <taxon>Xylariomycetidae</taxon>
        <taxon>Xylariales</taxon>
        <taxon>Xylariales incertae sedis</taxon>
        <taxon>Monosporascus</taxon>
    </lineage>
</organism>
<gene>
    <name evidence="2" type="ORF">DL764_001295</name>
</gene>
<evidence type="ECO:0000256" key="1">
    <source>
        <dbReference type="SAM" id="MobiDB-lite"/>
    </source>
</evidence>
<dbReference type="Proteomes" id="UP000293360">
    <property type="component" value="Unassembled WGS sequence"/>
</dbReference>
<dbReference type="AlphaFoldDB" id="A0A4Q4TQ40"/>
<protein>
    <submittedName>
        <fullName evidence="2">Uncharacterized protein</fullName>
    </submittedName>
</protein>
<name>A0A4Q4TQ40_9PEZI</name>
<dbReference type="EMBL" id="QJNU01000038">
    <property type="protein sequence ID" value="RYP09416.1"/>
    <property type="molecule type" value="Genomic_DNA"/>
</dbReference>
<proteinExistence type="predicted"/>
<comment type="caution">
    <text evidence="2">The sequence shown here is derived from an EMBL/GenBank/DDBJ whole genome shotgun (WGS) entry which is preliminary data.</text>
</comment>
<accession>A0A4Q4TQ40</accession>
<feature type="region of interest" description="Disordered" evidence="1">
    <location>
        <begin position="148"/>
        <end position="173"/>
    </location>
</feature>
<reference evidence="2 3" key="1">
    <citation type="submission" date="2018-06" db="EMBL/GenBank/DDBJ databases">
        <title>Complete Genomes of Monosporascus.</title>
        <authorList>
            <person name="Robinson A.J."/>
            <person name="Natvig D.O."/>
        </authorList>
    </citation>
    <scope>NUCLEOTIDE SEQUENCE [LARGE SCALE GENOMIC DNA]</scope>
    <source>
        <strain evidence="2 3">CBS 110550</strain>
    </source>
</reference>
<evidence type="ECO:0000313" key="3">
    <source>
        <dbReference type="Proteomes" id="UP000293360"/>
    </source>
</evidence>
<feature type="compositionally biased region" description="Basic and acidic residues" evidence="1">
    <location>
        <begin position="163"/>
        <end position="173"/>
    </location>
</feature>
<evidence type="ECO:0000313" key="2">
    <source>
        <dbReference type="EMBL" id="RYP09416.1"/>
    </source>
</evidence>
<sequence length="173" mass="19302">MNTETHLSANKLTLGRADLLIGTVYHPCRHVFKWLLDYKLPAPATTTEAADDCPLCSEDSSACPVCHRIYDGLLSRSCPSCDCYFRASLLGERRAALEARGVRVAELNAPMLMRYRVEEQKRAQRRHVSELRKLRALEPQSGLAKLDLSESAEEAVPAGQLEDAERSVFQEGN</sequence>
<keyword evidence="3" id="KW-1185">Reference proteome</keyword>
<dbReference type="OrthoDB" id="4694516at2759"/>